<dbReference type="STRING" id="380248.SAMN05216251_13024"/>
<dbReference type="InterPro" id="IPR032710">
    <property type="entry name" value="NTF2-like_dom_sf"/>
</dbReference>
<dbReference type="Pfam" id="PF12680">
    <property type="entry name" value="SnoaL_2"/>
    <property type="match status" value="1"/>
</dbReference>
<protein>
    <submittedName>
        <fullName evidence="2">SnoaL-like domain-containing protein</fullName>
    </submittedName>
</protein>
<dbReference type="Proteomes" id="UP000199323">
    <property type="component" value="Unassembled WGS sequence"/>
</dbReference>
<keyword evidence="3" id="KW-1185">Reference proteome</keyword>
<dbReference type="InterPro" id="IPR037401">
    <property type="entry name" value="SnoaL-like"/>
</dbReference>
<gene>
    <name evidence="2" type="ORF">SAMN05216251_13024</name>
</gene>
<name>A0A1I2LRK5_9ACTN</name>
<sequence length="148" mass="15738">MSMSKEPLVSAADPSRFHDAAEAGDVAALAALFTDDIKLFSPVKFAPFEGKDQVVGLFHVLVRTFEDFHYIGEFDGTADTTGDGTPAPSAVLLFRTTVNGKQIHGIDMLQFDDAGMIKEITVMVRPQSAVVTLGEAILAGLRADGLAP</sequence>
<dbReference type="SUPFAM" id="SSF54427">
    <property type="entry name" value="NTF2-like"/>
    <property type="match status" value="1"/>
</dbReference>
<proteinExistence type="predicted"/>
<reference evidence="3" key="1">
    <citation type="submission" date="2016-10" db="EMBL/GenBank/DDBJ databases">
        <authorList>
            <person name="Varghese N."/>
            <person name="Submissions S."/>
        </authorList>
    </citation>
    <scope>NUCLEOTIDE SEQUENCE [LARGE SCALE GENOMIC DNA]</scope>
    <source>
        <strain evidence="3">CGMCC 4.3510</strain>
    </source>
</reference>
<feature type="domain" description="SnoaL-like" evidence="1">
    <location>
        <begin position="16"/>
        <end position="119"/>
    </location>
</feature>
<accession>A0A1I2LRK5</accession>
<dbReference type="EMBL" id="FONG01000030">
    <property type="protein sequence ID" value="SFF81069.1"/>
    <property type="molecule type" value="Genomic_DNA"/>
</dbReference>
<evidence type="ECO:0000313" key="2">
    <source>
        <dbReference type="EMBL" id="SFF81069.1"/>
    </source>
</evidence>
<evidence type="ECO:0000259" key="1">
    <source>
        <dbReference type="Pfam" id="PF12680"/>
    </source>
</evidence>
<dbReference type="Gene3D" id="3.10.450.50">
    <property type="match status" value="1"/>
</dbReference>
<dbReference type="AlphaFoldDB" id="A0A1I2LRK5"/>
<evidence type="ECO:0000313" key="3">
    <source>
        <dbReference type="Proteomes" id="UP000199323"/>
    </source>
</evidence>
<organism evidence="2 3">
    <name type="scientific">Actinacidiphila alni</name>
    <dbReference type="NCBI Taxonomy" id="380248"/>
    <lineage>
        <taxon>Bacteria</taxon>
        <taxon>Bacillati</taxon>
        <taxon>Actinomycetota</taxon>
        <taxon>Actinomycetes</taxon>
        <taxon>Kitasatosporales</taxon>
        <taxon>Streptomycetaceae</taxon>
        <taxon>Actinacidiphila</taxon>
    </lineage>
</organism>